<evidence type="ECO:0000256" key="7">
    <source>
        <dbReference type="ARBA" id="ARBA00022801"/>
    </source>
</evidence>
<evidence type="ECO:0000256" key="1">
    <source>
        <dbReference type="ARBA" id="ARBA00004651"/>
    </source>
</evidence>
<keyword evidence="14" id="KW-0573">Peptidoglycan synthesis</keyword>
<dbReference type="GO" id="GO:0005886">
    <property type="term" value="C:plasma membrane"/>
    <property type="evidence" value="ECO:0007669"/>
    <property type="project" value="UniProtKB-SubCell"/>
</dbReference>
<dbReference type="GO" id="GO:0050380">
    <property type="term" value="F:undecaprenyl-diphosphatase activity"/>
    <property type="evidence" value="ECO:0007669"/>
    <property type="project" value="UniProtKB-UniRule"/>
</dbReference>
<dbReference type="Pfam" id="PF02673">
    <property type="entry name" value="BacA"/>
    <property type="match status" value="1"/>
</dbReference>
<feature type="transmembrane region" description="Helical" evidence="14">
    <location>
        <begin position="175"/>
        <end position="193"/>
    </location>
</feature>
<accession>A0A1F5YYH4</accession>
<reference evidence="15 16" key="1">
    <citation type="journal article" date="2016" name="Nat. Commun.">
        <title>Thousands of microbial genomes shed light on interconnected biogeochemical processes in an aquifer system.</title>
        <authorList>
            <person name="Anantharaman K."/>
            <person name="Brown C.T."/>
            <person name="Hug L.A."/>
            <person name="Sharon I."/>
            <person name="Castelle C.J."/>
            <person name="Probst A.J."/>
            <person name="Thomas B.C."/>
            <person name="Singh A."/>
            <person name="Wilkins M.J."/>
            <person name="Karaoz U."/>
            <person name="Brodie E.L."/>
            <person name="Williams K.H."/>
            <person name="Hubbard S.S."/>
            <person name="Banfield J.F."/>
        </authorList>
    </citation>
    <scope>NUCLEOTIDE SEQUENCE [LARGE SCALE GENOMIC DNA]</scope>
</reference>
<comment type="caution">
    <text evidence="15">The sequence shown here is derived from an EMBL/GenBank/DDBJ whole genome shotgun (WGS) entry which is preliminary data.</text>
</comment>
<keyword evidence="10 14" id="KW-0046">Antibiotic resistance</keyword>
<keyword evidence="9 14" id="KW-0472">Membrane</keyword>
<comment type="catalytic activity">
    <reaction evidence="13 14">
        <text>di-trans,octa-cis-undecaprenyl diphosphate + H2O = di-trans,octa-cis-undecaprenyl phosphate + phosphate + H(+)</text>
        <dbReference type="Rhea" id="RHEA:28094"/>
        <dbReference type="ChEBI" id="CHEBI:15377"/>
        <dbReference type="ChEBI" id="CHEBI:15378"/>
        <dbReference type="ChEBI" id="CHEBI:43474"/>
        <dbReference type="ChEBI" id="CHEBI:58405"/>
        <dbReference type="ChEBI" id="CHEBI:60392"/>
        <dbReference type="EC" id="3.6.1.27"/>
    </reaction>
</comment>
<evidence type="ECO:0000256" key="4">
    <source>
        <dbReference type="ARBA" id="ARBA00021581"/>
    </source>
</evidence>
<feature type="transmembrane region" description="Helical" evidence="14">
    <location>
        <begin position="75"/>
        <end position="93"/>
    </location>
</feature>
<organism evidence="15 16">
    <name type="scientific">Candidatus Gottesmanbacteria bacterium RBG_16_52_11</name>
    <dbReference type="NCBI Taxonomy" id="1798374"/>
    <lineage>
        <taxon>Bacteria</taxon>
        <taxon>Candidatus Gottesmaniibacteriota</taxon>
    </lineage>
</organism>
<dbReference type="GO" id="GO:0046677">
    <property type="term" value="P:response to antibiotic"/>
    <property type="evidence" value="ECO:0007669"/>
    <property type="project" value="UniProtKB-UniRule"/>
</dbReference>
<keyword evidence="7 14" id="KW-0378">Hydrolase</keyword>
<comment type="miscellaneous">
    <text evidence="14">Bacitracin is thought to be involved in the inhibition of peptidoglycan synthesis by sequestering undecaprenyl diphosphate, thereby reducing the pool of lipid carrier available.</text>
</comment>
<dbReference type="PANTHER" id="PTHR30622">
    <property type="entry name" value="UNDECAPRENYL-DIPHOSPHATASE"/>
    <property type="match status" value="1"/>
</dbReference>
<dbReference type="HAMAP" id="MF_01006">
    <property type="entry name" value="Undec_diphosphatase"/>
    <property type="match status" value="1"/>
</dbReference>
<gene>
    <name evidence="14" type="primary">uppP</name>
    <name evidence="15" type="ORF">A2Z33_06685</name>
</gene>
<evidence type="ECO:0000313" key="15">
    <source>
        <dbReference type="EMBL" id="OGG04952.1"/>
    </source>
</evidence>
<dbReference type="EC" id="3.6.1.27" evidence="3 14"/>
<name>A0A1F5YYH4_9BACT</name>
<feature type="transmembrane region" description="Helical" evidence="14">
    <location>
        <begin position="40"/>
        <end position="63"/>
    </location>
</feature>
<keyword evidence="8 14" id="KW-1133">Transmembrane helix</keyword>
<evidence type="ECO:0000256" key="11">
    <source>
        <dbReference type="ARBA" id="ARBA00032707"/>
    </source>
</evidence>
<evidence type="ECO:0000313" key="16">
    <source>
        <dbReference type="Proteomes" id="UP000178448"/>
    </source>
</evidence>
<feature type="transmembrane region" description="Helical" evidence="14">
    <location>
        <begin position="99"/>
        <end position="117"/>
    </location>
</feature>
<keyword evidence="6 14" id="KW-0812">Transmembrane</keyword>
<evidence type="ECO:0000256" key="8">
    <source>
        <dbReference type="ARBA" id="ARBA00022989"/>
    </source>
</evidence>
<evidence type="ECO:0000256" key="3">
    <source>
        <dbReference type="ARBA" id="ARBA00012374"/>
    </source>
</evidence>
<comment type="function">
    <text evidence="14">Catalyzes the dephosphorylation of undecaprenyl diphosphate (UPP). Confers resistance to bacitracin.</text>
</comment>
<dbReference type="InterPro" id="IPR003824">
    <property type="entry name" value="UppP"/>
</dbReference>
<dbReference type="GO" id="GO:0008360">
    <property type="term" value="P:regulation of cell shape"/>
    <property type="evidence" value="ECO:0007669"/>
    <property type="project" value="UniProtKB-KW"/>
</dbReference>
<comment type="similarity">
    <text evidence="2 14">Belongs to the UppP family.</text>
</comment>
<evidence type="ECO:0000256" key="13">
    <source>
        <dbReference type="ARBA" id="ARBA00047594"/>
    </source>
</evidence>
<dbReference type="GO" id="GO:0071555">
    <property type="term" value="P:cell wall organization"/>
    <property type="evidence" value="ECO:0007669"/>
    <property type="project" value="UniProtKB-KW"/>
</dbReference>
<sequence>MELFPAFILAAVEGLTEFLPVSSTGHLILASNLLGVRQTPFVTSFEIVIQLGAILAVAVLYLRQLSAVRIIWPKLAVAFLPTAVTGFALYGIIKSEFFTHPDITVAALLIGGFILLFSDRIRLLPAAEINSLSVPRLLLIGSFQSLSVIPGVSRAGAAILGGLVSGLPRRQAVEFSFLLAVPTILAATVYDLVRSAGAFSPEELGLMFAGSLVAFITAALAVKSFVTYVSGRSLAVFGWYRIAAAILFFLFA</sequence>
<feature type="transmembrane region" description="Helical" evidence="14">
    <location>
        <begin position="232"/>
        <end position="251"/>
    </location>
</feature>
<feature type="transmembrane region" description="Helical" evidence="14">
    <location>
        <begin position="205"/>
        <end position="226"/>
    </location>
</feature>
<evidence type="ECO:0000256" key="9">
    <source>
        <dbReference type="ARBA" id="ARBA00023136"/>
    </source>
</evidence>
<evidence type="ECO:0000256" key="14">
    <source>
        <dbReference type="HAMAP-Rule" id="MF_01006"/>
    </source>
</evidence>
<dbReference type="STRING" id="1798374.A2Z33_06685"/>
<proteinExistence type="inferred from homology"/>
<keyword evidence="5 14" id="KW-1003">Cell membrane</keyword>
<dbReference type="GO" id="GO:0009252">
    <property type="term" value="P:peptidoglycan biosynthetic process"/>
    <property type="evidence" value="ECO:0007669"/>
    <property type="project" value="UniProtKB-KW"/>
</dbReference>
<keyword evidence="14" id="KW-0133">Cell shape</keyword>
<dbReference type="Proteomes" id="UP000178448">
    <property type="component" value="Unassembled WGS sequence"/>
</dbReference>
<evidence type="ECO:0000256" key="5">
    <source>
        <dbReference type="ARBA" id="ARBA00022475"/>
    </source>
</evidence>
<evidence type="ECO:0000256" key="2">
    <source>
        <dbReference type="ARBA" id="ARBA00010621"/>
    </source>
</evidence>
<comment type="subcellular location">
    <subcellularLocation>
        <location evidence="1 14">Cell membrane</location>
        <topology evidence="1 14">Multi-pass membrane protein</topology>
    </subcellularLocation>
</comment>
<dbReference type="EMBL" id="MFJD01000001">
    <property type="protein sequence ID" value="OGG04952.1"/>
    <property type="molecule type" value="Genomic_DNA"/>
</dbReference>
<evidence type="ECO:0000256" key="6">
    <source>
        <dbReference type="ARBA" id="ARBA00022692"/>
    </source>
</evidence>
<keyword evidence="14" id="KW-0961">Cell wall biogenesis/degradation</keyword>
<protein>
    <recommendedName>
        <fullName evidence="4 14">Undecaprenyl-diphosphatase</fullName>
        <ecNumber evidence="3 14">3.6.1.27</ecNumber>
    </recommendedName>
    <alternativeName>
        <fullName evidence="12 14">Bacitracin resistance protein</fullName>
    </alternativeName>
    <alternativeName>
        <fullName evidence="11 14">Undecaprenyl pyrophosphate phosphatase</fullName>
    </alternativeName>
</protein>
<evidence type="ECO:0000256" key="10">
    <source>
        <dbReference type="ARBA" id="ARBA00023251"/>
    </source>
</evidence>
<dbReference type="AlphaFoldDB" id="A0A1F5YYH4"/>
<evidence type="ECO:0000256" key="12">
    <source>
        <dbReference type="ARBA" id="ARBA00032932"/>
    </source>
</evidence>
<dbReference type="PANTHER" id="PTHR30622:SF3">
    <property type="entry name" value="UNDECAPRENYL-DIPHOSPHATASE"/>
    <property type="match status" value="1"/>
</dbReference>